<keyword evidence="4" id="KW-0812">Transmembrane</keyword>
<evidence type="ECO:0000256" key="2">
    <source>
        <dbReference type="ARBA" id="ARBA00008163"/>
    </source>
</evidence>
<evidence type="ECO:0000313" key="9">
    <source>
        <dbReference type="Proteomes" id="UP000054662"/>
    </source>
</evidence>
<keyword evidence="5" id="KW-0732">Signal</keyword>
<keyword evidence="6" id="KW-0472">Membrane</keyword>
<comment type="caution">
    <text evidence="8">The sequence shown here is derived from an EMBL/GenBank/DDBJ whole genome shotgun (WGS) entry which is preliminary data.</text>
</comment>
<dbReference type="SUPFAM" id="SSF56935">
    <property type="entry name" value="Porins"/>
    <property type="match status" value="1"/>
</dbReference>
<evidence type="ECO:0000256" key="3">
    <source>
        <dbReference type="ARBA" id="ARBA00022452"/>
    </source>
</evidence>
<keyword evidence="7" id="KW-0998">Cell outer membrane</keyword>
<dbReference type="Proteomes" id="UP000054662">
    <property type="component" value="Unassembled WGS sequence"/>
</dbReference>
<reference evidence="8 9" key="1">
    <citation type="submission" date="2015-11" db="EMBL/GenBank/DDBJ databases">
        <title>Genomic analysis of 38 Legionella species identifies large and diverse effector repertoires.</title>
        <authorList>
            <person name="Burstein D."/>
            <person name="Amaro F."/>
            <person name="Zusman T."/>
            <person name="Lifshitz Z."/>
            <person name="Cohen O."/>
            <person name="Gilbert J.A."/>
            <person name="Pupko T."/>
            <person name="Shuman H.A."/>
            <person name="Segal G."/>
        </authorList>
    </citation>
    <scope>NUCLEOTIDE SEQUENCE [LARGE SCALE GENOMIC DNA]</scope>
    <source>
        <strain evidence="8 9">ATCC 49508</strain>
    </source>
</reference>
<evidence type="ECO:0000256" key="7">
    <source>
        <dbReference type="ARBA" id="ARBA00023237"/>
    </source>
</evidence>
<dbReference type="GO" id="GO:0009279">
    <property type="term" value="C:cell outer membrane"/>
    <property type="evidence" value="ECO:0007669"/>
    <property type="project" value="UniProtKB-SubCell"/>
</dbReference>
<dbReference type="Gene3D" id="2.40.160.60">
    <property type="entry name" value="Outer membrane protein transport protein (OMPP1/FadL/TodX)"/>
    <property type="match status" value="1"/>
</dbReference>
<evidence type="ECO:0000313" key="8">
    <source>
        <dbReference type="EMBL" id="KTD79964.1"/>
    </source>
</evidence>
<name>A0A0W1AF49_9GAMM</name>
<keyword evidence="9" id="KW-1185">Reference proteome</keyword>
<evidence type="ECO:0000256" key="6">
    <source>
        <dbReference type="ARBA" id="ARBA00023136"/>
    </source>
</evidence>
<accession>A0A0W1AF49</accession>
<sequence length="399" mass="44278">MNYYLASGLLFLNGYLHASFIEQTLGAAVVRDATAVYFNPGALTTISKPQLILLGTLARSQFEFTGSVQQIPLGLSESGSVMTQSKFALPSMYVSFPINSRFTGGFAVVANDFNRELDEHSVLRYVQPRNQTNALDLVPALGFKINEVISLGGNLNITYAKLEQEPVSGGPRFNIPDSQSYNNSKAYSWGGDLGVLVQLAKTTTLGLNYRSAVTYPFRGTSTRYNPQFISADNFNFKFWTPARTVISLSHFFNEHLGFIGTAQYLQWDIFKEAYIYNFVTQLGRNSFIVPQAQVNYYFHNSWLLTLGTIYNASPQWKVRVAGTYNQSPANGRYQIGTGDSLTVGCSMGYQMWDNMTVDFSYGHAFYQKELINISGAQNIIEGSNNGSHDAVSLKLTITA</sequence>
<evidence type="ECO:0000256" key="1">
    <source>
        <dbReference type="ARBA" id="ARBA00004571"/>
    </source>
</evidence>
<protein>
    <submittedName>
        <fullName evidence="8">Long-chain fatty acid transporter</fullName>
    </submittedName>
</protein>
<proteinExistence type="inferred from homology"/>
<dbReference type="EMBL" id="LNZC01000012">
    <property type="protein sequence ID" value="KTD79964.1"/>
    <property type="molecule type" value="Genomic_DNA"/>
</dbReference>
<dbReference type="AlphaFoldDB" id="A0A0W1AF49"/>
<comment type="subcellular location">
    <subcellularLocation>
        <location evidence="1">Cell outer membrane</location>
        <topology evidence="1">Multi-pass membrane protein</topology>
    </subcellularLocation>
</comment>
<dbReference type="GO" id="GO:0015483">
    <property type="term" value="F:long-chain fatty acid transporting porin activity"/>
    <property type="evidence" value="ECO:0007669"/>
    <property type="project" value="TreeGrafter"/>
</dbReference>
<dbReference type="RefSeq" id="WP_238584634.1">
    <property type="nucleotide sequence ID" value="NZ_CBCRUR010000011.1"/>
</dbReference>
<keyword evidence="3" id="KW-1134">Transmembrane beta strand</keyword>
<dbReference type="PANTHER" id="PTHR35093">
    <property type="entry name" value="OUTER MEMBRANE PROTEIN NMB0088-RELATED"/>
    <property type="match status" value="1"/>
</dbReference>
<gene>
    <name evidence="8" type="ORF">Lwor_1478</name>
</gene>
<evidence type="ECO:0000256" key="4">
    <source>
        <dbReference type="ARBA" id="ARBA00022692"/>
    </source>
</evidence>
<evidence type="ECO:0000256" key="5">
    <source>
        <dbReference type="ARBA" id="ARBA00022729"/>
    </source>
</evidence>
<dbReference type="PATRIC" id="fig|45076.6.peg.1605"/>
<dbReference type="InterPro" id="IPR005017">
    <property type="entry name" value="OMPP1/FadL/TodX"/>
</dbReference>
<organism evidence="8 9">
    <name type="scientific">Legionella worsleiensis</name>
    <dbReference type="NCBI Taxonomy" id="45076"/>
    <lineage>
        <taxon>Bacteria</taxon>
        <taxon>Pseudomonadati</taxon>
        <taxon>Pseudomonadota</taxon>
        <taxon>Gammaproteobacteria</taxon>
        <taxon>Legionellales</taxon>
        <taxon>Legionellaceae</taxon>
        <taxon>Legionella</taxon>
    </lineage>
</organism>
<comment type="similarity">
    <text evidence="2">Belongs to the OmpP1/FadL family.</text>
</comment>
<dbReference type="STRING" id="45076.Lwor_1478"/>
<dbReference type="PANTHER" id="PTHR35093:SF8">
    <property type="entry name" value="OUTER MEMBRANE PROTEIN NMB0088-RELATED"/>
    <property type="match status" value="1"/>
</dbReference>
<dbReference type="Pfam" id="PF03349">
    <property type="entry name" value="Toluene_X"/>
    <property type="match status" value="1"/>
</dbReference>